<evidence type="ECO:0000256" key="1">
    <source>
        <dbReference type="ARBA" id="ARBA00022679"/>
    </source>
</evidence>
<dbReference type="Proteomes" id="UP001589750">
    <property type="component" value="Unassembled WGS sequence"/>
</dbReference>
<dbReference type="Pfam" id="PF00583">
    <property type="entry name" value="Acetyltransf_1"/>
    <property type="match status" value="1"/>
</dbReference>
<feature type="domain" description="N-acetyltransferase" evidence="3">
    <location>
        <begin position="6"/>
        <end position="160"/>
    </location>
</feature>
<dbReference type="InterPro" id="IPR016181">
    <property type="entry name" value="Acyl_CoA_acyltransferase"/>
</dbReference>
<reference evidence="4 5" key="1">
    <citation type="submission" date="2024-09" db="EMBL/GenBank/DDBJ databases">
        <authorList>
            <person name="Sun Q."/>
            <person name="Mori K."/>
        </authorList>
    </citation>
    <scope>NUCLEOTIDE SEQUENCE [LARGE SCALE GENOMIC DNA]</scope>
    <source>
        <strain evidence="4 5">JCM 9626</strain>
    </source>
</reference>
<keyword evidence="2 4" id="KW-0012">Acyltransferase</keyword>
<keyword evidence="5" id="KW-1185">Reference proteome</keyword>
<name>A0ABV5KDZ7_9ACTN</name>
<evidence type="ECO:0000313" key="5">
    <source>
        <dbReference type="Proteomes" id="UP001589750"/>
    </source>
</evidence>
<dbReference type="PROSITE" id="PS51186">
    <property type="entry name" value="GNAT"/>
    <property type="match status" value="1"/>
</dbReference>
<dbReference type="EMBL" id="JBHMDG010000026">
    <property type="protein sequence ID" value="MFB9314871.1"/>
    <property type="molecule type" value="Genomic_DNA"/>
</dbReference>
<dbReference type="PANTHER" id="PTHR43877:SF1">
    <property type="entry name" value="ACETYLTRANSFERASE"/>
    <property type="match status" value="1"/>
</dbReference>
<dbReference type="InterPro" id="IPR000182">
    <property type="entry name" value="GNAT_dom"/>
</dbReference>
<proteinExistence type="predicted"/>
<comment type="caution">
    <text evidence="4">The sequence shown here is derived from an EMBL/GenBank/DDBJ whole genome shotgun (WGS) entry which is preliminary data.</text>
</comment>
<evidence type="ECO:0000259" key="3">
    <source>
        <dbReference type="PROSITE" id="PS51186"/>
    </source>
</evidence>
<organism evidence="4 5">
    <name type="scientific">Nocardioides plantarum</name>
    <dbReference type="NCBI Taxonomy" id="29299"/>
    <lineage>
        <taxon>Bacteria</taxon>
        <taxon>Bacillati</taxon>
        <taxon>Actinomycetota</taxon>
        <taxon>Actinomycetes</taxon>
        <taxon>Propionibacteriales</taxon>
        <taxon>Nocardioidaceae</taxon>
        <taxon>Nocardioides</taxon>
    </lineage>
</organism>
<dbReference type="SUPFAM" id="SSF55729">
    <property type="entry name" value="Acyl-CoA N-acyltransferases (Nat)"/>
    <property type="match status" value="1"/>
</dbReference>
<dbReference type="CDD" id="cd04301">
    <property type="entry name" value="NAT_SF"/>
    <property type="match status" value="1"/>
</dbReference>
<protein>
    <submittedName>
        <fullName evidence="4">GNAT family N-acetyltransferase</fullName>
        <ecNumber evidence="4">2.3.-.-</ecNumber>
    </submittedName>
</protein>
<gene>
    <name evidence="4" type="ORF">ACFFRI_17565</name>
</gene>
<dbReference type="GO" id="GO:0016746">
    <property type="term" value="F:acyltransferase activity"/>
    <property type="evidence" value="ECO:0007669"/>
    <property type="project" value="UniProtKB-KW"/>
</dbReference>
<sequence length="195" mass="21024">MSRSLVMLRAAEVHDAPFLVELWSGAMRRAEQPDLVADLEHIIKTAGSTPEQRLVVAEYDGQRAGAVLLKATTVSSLNLDHAVQVLSPCVAPDFRRHGIGRMLMECSVSFAEEIGVTQVCTAVTAGSRDGNRFMARLALGPLATYRSAPVAAVRARLSAQRPALQASAADGRQLTRVLAARRSMRRARPPLTPNS</sequence>
<dbReference type="InterPro" id="IPR050832">
    <property type="entry name" value="Bact_Acetyltransf"/>
</dbReference>
<evidence type="ECO:0000313" key="4">
    <source>
        <dbReference type="EMBL" id="MFB9314871.1"/>
    </source>
</evidence>
<keyword evidence="1 4" id="KW-0808">Transferase</keyword>
<evidence type="ECO:0000256" key="2">
    <source>
        <dbReference type="ARBA" id="ARBA00023315"/>
    </source>
</evidence>
<dbReference type="PANTHER" id="PTHR43877">
    <property type="entry name" value="AMINOALKYLPHOSPHONATE N-ACETYLTRANSFERASE-RELATED-RELATED"/>
    <property type="match status" value="1"/>
</dbReference>
<dbReference type="Gene3D" id="3.40.630.30">
    <property type="match status" value="1"/>
</dbReference>
<dbReference type="RefSeq" id="WP_246084141.1">
    <property type="nucleotide sequence ID" value="NZ_JBHMDG010000026.1"/>
</dbReference>
<dbReference type="EC" id="2.3.-.-" evidence="4"/>
<accession>A0ABV5KDZ7</accession>